<evidence type="ECO:0000313" key="2">
    <source>
        <dbReference type="Proteomes" id="UP000319004"/>
    </source>
</evidence>
<protein>
    <submittedName>
        <fullName evidence="1">Uncharacterized protein</fullName>
    </submittedName>
</protein>
<sequence>MDCRSNYTADEEQTEEYEYTSYAATITLEIANRPRG</sequence>
<dbReference type="EMBL" id="CP037423">
    <property type="protein sequence ID" value="QDV44628.1"/>
    <property type="molecule type" value="Genomic_DNA"/>
</dbReference>
<keyword evidence="2" id="KW-1185">Reference proteome</keyword>
<proteinExistence type="predicted"/>
<evidence type="ECO:0000313" key="1">
    <source>
        <dbReference type="EMBL" id="QDV44628.1"/>
    </source>
</evidence>
<dbReference type="Proteomes" id="UP000319004">
    <property type="component" value="Chromosome"/>
</dbReference>
<name>A0A518HUT5_9BACT</name>
<dbReference type="AlphaFoldDB" id="A0A518HUT5"/>
<accession>A0A518HUT5</accession>
<gene>
    <name evidence="1" type="ORF">Enr13x_44960</name>
</gene>
<reference evidence="1 2" key="1">
    <citation type="submission" date="2019-03" db="EMBL/GenBank/DDBJ databases">
        <title>Deep-cultivation of Planctomycetes and their phenomic and genomic characterization uncovers novel biology.</title>
        <authorList>
            <person name="Wiegand S."/>
            <person name="Jogler M."/>
            <person name="Boedeker C."/>
            <person name="Pinto D."/>
            <person name="Vollmers J."/>
            <person name="Rivas-Marin E."/>
            <person name="Kohn T."/>
            <person name="Peeters S.H."/>
            <person name="Heuer A."/>
            <person name="Rast P."/>
            <person name="Oberbeckmann S."/>
            <person name="Bunk B."/>
            <person name="Jeske O."/>
            <person name="Meyerdierks A."/>
            <person name="Storesund J.E."/>
            <person name="Kallscheuer N."/>
            <person name="Luecker S."/>
            <person name="Lage O.M."/>
            <person name="Pohl T."/>
            <person name="Merkel B.J."/>
            <person name="Hornburger P."/>
            <person name="Mueller R.-W."/>
            <person name="Bruemmer F."/>
            <person name="Labrenz M."/>
            <person name="Spormann A.M."/>
            <person name="Op den Camp H."/>
            <person name="Overmann J."/>
            <person name="Amann R."/>
            <person name="Jetten M.S.M."/>
            <person name="Mascher T."/>
            <person name="Medema M.H."/>
            <person name="Devos D.P."/>
            <person name="Kaster A.-K."/>
            <person name="Ovreas L."/>
            <person name="Rohde M."/>
            <person name="Galperin M.Y."/>
            <person name="Jogler C."/>
        </authorList>
    </citation>
    <scope>NUCLEOTIDE SEQUENCE [LARGE SCALE GENOMIC DNA]</scope>
    <source>
        <strain evidence="1 2">Enr13</strain>
    </source>
</reference>
<organism evidence="1 2">
    <name type="scientific">Stieleria neptunia</name>
    <dbReference type="NCBI Taxonomy" id="2527979"/>
    <lineage>
        <taxon>Bacteria</taxon>
        <taxon>Pseudomonadati</taxon>
        <taxon>Planctomycetota</taxon>
        <taxon>Planctomycetia</taxon>
        <taxon>Pirellulales</taxon>
        <taxon>Pirellulaceae</taxon>
        <taxon>Stieleria</taxon>
    </lineage>
</organism>
<dbReference type="KEGG" id="snep:Enr13x_44960"/>